<evidence type="ECO:0000313" key="11">
    <source>
        <dbReference type="EMBL" id="KAK2955582.1"/>
    </source>
</evidence>
<feature type="compositionally biased region" description="Basic and acidic residues" evidence="9">
    <location>
        <begin position="810"/>
        <end position="823"/>
    </location>
</feature>
<comment type="subcellular location">
    <subcellularLocation>
        <location evidence="1">Membrane</location>
        <topology evidence="1">Multi-pass membrane protein</topology>
    </subcellularLocation>
</comment>
<organism evidence="11 12">
    <name type="scientific">Blattamonas nauphoetae</name>
    <dbReference type="NCBI Taxonomy" id="2049346"/>
    <lineage>
        <taxon>Eukaryota</taxon>
        <taxon>Metamonada</taxon>
        <taxon>Preaxostyla</taxon>
        <taxon>Oxymonadida</taxon>
        <taxon>Blattamonas</taxon>
    </lineage>
</organism>
<dbReference type="SUPFAM" id="SSF54631">
    <property type="entry name" value="CBS-domain pair"/>
    <property type="match status" value="1"/>
</dbReference>
<dbReference type="PRINTS" id="PR00762">
    <property type="entry name" value="CLCHANNEL"/>
</dbReference>
<keyword evidence="12" id="KW-1185">Reference proteome</keyword>
<dbReference type="PANTHER" id="PTHR45720">
    <property type="entry name" value="CHLORIDE CHANNEL PROTEIN 2"/>
    <property type="match status" value="1"/>
</dbReference>
<dbReference type="InterPro" id="IPR001807">
    <property type="entry name" value="ClC"/>
</dbReference>
<comment type="caution">
    <text evidence="11">The sequence shown here is derived from an EMBL/GenBank/DDBJ whole genome shotgun (WGS) entry which is preliminary data.</text>
</comment>
<protein>
    <submittedName>
        <fullName evidence="11">Chloride channel protein 2</fullName>
    </submittedName>
</protein>
<keyword evidence="8" id="KW-0868">Chloride</keyword>
<name>A0ABQ9XVT0_9EUKA</name>
<dbReference type="Gene3D" id="1.10.3080.10">
    <property type="entry name" value="Clc chloride channel"/>
    <property type="match status" value="2"/>
</dbReference>
<feature type="transmembrane region" description="Helical" evidence="10">
    <location>
        <begin position="265"/>
        <end position="288"/>
    </location>
</feature>
<feature type="region of interest" description="Disordered" evidence="9">
    <location>
        <begin position="1033"/>
        <end position="1061"/>
    </location>
</feature>
<dbReference type="InterPro" id="IPR046342">
    <property type="entry name" value="CBS_dom_sf"/>
</dbReference>
<dbReference type="Proteomes" id="UP001281761">
    <property type="component" value="Unassembled WGS sequence"/>
</dbReference>
<evidence type="ECO:0000256" key="3">
    <source>
        <dbReference type="ARBA" id="ARBA00022692"/>
    </source>
</evidence>
<feature type="region of interest" description="Disordered" evidence="9">
    <location>
        <begin position="971"/>
        <end position="1006"/>
    </location>
</feature>
<evidence type="ECO:0000256" key="10">
    <source>
        <dbReference type="SAM" id="Phobius"/>
    </source>
</evidence>
<feature type="transmembrane region" description="Helical" evidence="10">
    <location>
        <begin position="111"/>
        <end position="131"/>
    </location>
</feature>
<dbReference type="SUPFAM" id="SSF81340">
    <property type="entry name" value="Clc chloride channel"/>
    <property type="match status" value="2"/>
</dbReference>
<dbReference type="InterPro" id="IPR014743">
    <property type="entry name" value="Cl-channel_core"/>
</dbReference>
<dbReference type="PANTHER" id="PTHR45720:SF10">
    <property type="entry name" value="CHLORIDE CHANNEL PROTEIN 2"/>
    <property type="match status" value="1"/>
</dbReference>
<proteinExistence type="predicted"/>
<dbReference type="InterPro" id="IPR050970">
    <property type="entry name" value="Cl_channel_volt-gated"/>
</dbReference>
<gene>
    <name evidence="11" type="ORF">BLNAU_9440</name>
</gene>
<evidence type="ECO:0000256" key="7">
    <source>
        <dbReference type="ARBA" id="ARBA00023136"/>
    </source>
</evidence>
<dbReference type="Gene3D" id="3.10.580.10">
    <property type="entry name" value="CBS-domain"/>
    <property type="match status" value="1"/>
</dbReference>
<dbReference type="EMBL" id="JARBJD010000065">
    <property type="protein sequence ID" value="KAK2955582.1"/>
    <property type="molecule type" value="Genomic_DNA"/>
</dbReference>
<evidence type="ECO:0000256" key="1">
    <source>
        <dbReference type="ARBA" id="ARBA00004141"/>
    </source>
</evidence>
<evidence type="ECO:0000256" key="8">
    <source>
        <dbReference type="ARBA" id="ARBA00023214"/>
    </source>
</evidence>
<keyword evidence="4" id="KW-0677">Repeat</keyword>
<feature type="compositionally biased region" description="Low complexity" evidence="9">
    <location>
        <begin position="1046"/>
        <end position="1056"/>
    </location>
</feature>
<feature type="transmembrane region" description="Helical" evidence="10">
    <location>
        <begin position="158"/>
        <end position="179"/>
    </location>
</feature>
<feature type="transmembrane region" description="Helical" evidence="10">
    <location>
        <begin position="622"/>
        <end position="643"/>
    </location>
</feature>
<evidence type="ECO:0000256" key="9">
    <source>
        <dbReference type="SAM" id="MobiDB-lite"/>
    </source>
</evidence>
<evidence type="ECO:0000313" key="12">
    <source>
        <dbReference type="Proteomes" id="UP001281761"/>
    </source>
</evidence>
<feature type="transmembrane region" description="Helical" evidence="10">
    <location>
        <begin position="507"/>
        <end position="530"/>
    </location>
</feature>
<keyword evidence="7 10" id="KW-0472">Membrane</keyword>
<evidence type="ECO:0000256" key="5">
    <source>
        <dbReference type="ARBA" id="ARBA00022989"/>
    </source>
</evidence>
<feature type="region of interest" description="Disordered" evidence="9">
    <location>
        <begin position="804"/>
        <end position="823"/>
    </location>
</feature>
<feature type="transmembrane region" description="Helical" evidence="10">
    <location>
        <begin position="300"/>
        <end position="320"/>
    </location>
</feature>
<feature type="region of interest" description="Disordered" evidence="9">
    <location>
        <begin position="1196"/>
        <end position="1217"/>
    </location>
</feature>
<feature type="transmembrane region" description="Helical" evidence="10">
    <location>
        <begin position="340"/>
        <end position="361"/>
    </location>
</feature>
<keyword evidence="6" id="KW-0406">Ion transport</keyword>
<evidence type="ECO:0000256" key="6">
    <source>
        <dbReference type="ARBA" id="ARBA00023065"/>
    </source>
</evidence>
<keyword evidence="5 10" id="KW-1133">Transmembrane helix</keyword>
<sequence>MSKSKSTKEYSVGSMCLDIPVLSSFIPEQYAEFSLRTKTRRKQDAIDNNKWSLYYTVAMQQAPNSMTVPSQKFNPETVAQKAQYSFITSRQKNHRPSKFLRIYKLFRHHPLFQLILFEVILAIVISVLSFFQDWMTAVPFSKLKQWFISLPSTHTGLLIAHIGYNTFFCVLAVFITAALSPQAGSGSGIPEVIAIMSGVPFPQFLTVKTMLAKIIGSIFALAAGLFIGRGGPMSSAGIIFAYLMMEKIPFFRTFLETESLKRSCLIFALAVGYATTLYSPIGGVLFSIELTSSAFMPRQYGRTFLAAGLAGIIFRSFWYLNYTPLGTQPASPLFPHIYELPLFIVVALICGGVAALFIRIAKLVATLFRWLESVGKESVVTSLDFPKQNVASFSGIKSQTIMRSEEDLDRKTPPVLRRKQSLRNLRDLVNSETLQWRENSQVDIKEETTNTTTKFEPLQLKPLKQGMTRTEKIQFKNELGKDTPKKEKRERWTRRLSKWWSNVWRRLLIGFVVAAVNAALHIPYYVFNVAGKSGTRIYMDLMSTTLPSEYLSSFGGKINLFGTLGLIFAIKFFNMPFCMQTAIPAGIAMPSLVTGALIGRIIGEGLHSISPLNFRDPEIYAAVGACAFLAGTTQTISTALLVMESTCMPNIGLACVIGALCGHYISKFFGGSLFDMVRNFKKIPGIKSILPDSCLPYIRTVRDLMKPNTIFLTPRPTLREIRAAEKGARLMKASCIPLIRSKSDPVLIGAVTIQSIQHLLGNRTILERAILASLDVPPMISSEFVKGREGVSDKKRFVEAQHTLKRNRQRAKERVRETGEHGRDRKDRFLHSHIQQFEPTLFTPSSVLAGSHPPSRLASPSNMFLSKQRHGIPGDTAHLPHHPDFRIKSTSPMSLSQHSNLSLSGNQGEEVLCWDWNGQTESVDISRILPKPLMFHGFVNPAVSRVNSFFCQGEENKDALKKDVVVDEEDCDQQKDENLLSPMPTLPKLSSPQTTSEDHQPPHSLPRSFVTRFTLDVTAPANPEIIQPIIHHTDSPMNKHSKDSDSCSSSNSDAQSPKISSSDILLQQKHFASHRTFRETHAISQHILAKMESIADDEEAWKAMIRQKKKNEEKDEGCAVIEMNDQWVLIDRAPFELSVETTLNKAQGVFVMLALDFCIVVEQGVYCGLLFRSDFEQVFRTEYDVVERRLIEKEKKRAEKKKRKRERKTDEDEMEEK</sequence>
<feature type="transmembrane region" description="Helical" evidence="10">
    <location>
        <begin position="550"/>
        <end position="570"/>
    </location>
</feature>
<keyword evidence="2" id="KW-0813">Transport</keyword>
<feature type="transmembrane region" description="Helical" evidence="10">
    <location>
        <begin position="582"/>
        <end position="602"/>
    </location>
</feature>
<reference evidence="11 12" key="1">
    <citation type="journal article" date="2022" name="bioRxiv">
        <title>Genomics of Preaxostyla Flagellates Illuminates Evolutionary Transitions and the Path Towards Mitochondrial Loss.</title>
        <authorList>
            <person name="Novak L.V.F."/>
            <person name="Treitli S.C."/>
            <person name="Pyrih J."/>
            <person name="Halakuc P."/>
            <person name="Pipaliya S.V."/>
            <person name="Vacek V."/>
            <person name="Brzon O."/>
            <person name="Soukal P."/>
            <person name="Eme L."/>
            <person name="Dacks J.B."/>
            <person name="Karnkowska A."/>
            <person name="Elias M."/>
            <person name="Hampl V."/>
        </authorList>
    </citation>
    <scope>NUCLEOTIDE SEQUENCE [LARGE SCALE GENOMIC DNA]</scope>
    <source>
        <strain evidence="11">NAU3</strain>
        <tissue evidence="11">Gut</tissue>
    </source>
</reference>
<feature type="transmembrane region" description="Helical" evidence="10">
    <location>
        <begin position="650"/>
        <end position="674"/>
    </location>
</feature>
<evidence type="ECO:0000256" key="4">
    <source>
        <dbReference type="ARBA" id="ARBA00022737"/>
    </source>
</evidence>
<keyword evidence="3 10" id="KW-0812">Transmembrane</keyword>
<accession>A0ABQ9XVT0</accession>
<evidence type="ECO:0000256" key="2">
    <source>
        <dbReference type="ARBA" id="ARBA00022448"/>
    </source>
</evidence>
<dbReference type="Pfam" id="PF00654">
    <property type="entry name" value="Voltage_CLC"/>
    <property type="match status" value="2"/>
</dbReference>
<feature type="transmembrane region" description="Helical" evidence="10">
    <location>
        <begin position="218"/>
        <end position="245"/>
    </location>
</feature>